<dbReference type="InterPro" id="IPR035979">
    <property type="entry name" value="RBD_domain_sf"/>
</dbReference>
<evidence type="ECO:0000313" key="6">
    <source>
        <dbReference type="Proteomes" id="UP000436088"/>
    </source>
</evidence>
<comment type="caution">
    <text evidence="5">The sequence shown here is derived from an EMBL/GenBank/DDBJ whole genome shotgun (WGS) entry which is preliminary data.</text>
</comment>
<dbReference type="Proteomes" id="UP000436088">
    <property type="component" value="Unassembled WGS sequence"/>
</dbReference>
<keyword evidence="2" id="KW-0539">Nucleus</keyword>
<evidence type="ECO:0000313" key="5">
    <source>
        <dbReference type="EMBL" id="KAE8669024.1"/>
    </source>
</evidence>
<reference evidence="5" key="1">
    <citation type="submission" date="2019-09" db="EMBL/GenBank/DDBJ databases">
        <title>Draft genome information of white flower Hibiscus syriacus.</title>
        <authorList>
            <person name="Kim Y.-M."/>
        </authorList>
    </citation>
    <scope>NUCLEOTIDE SEQUENCE [LARGE SCALE GENOMIC DNA]</scope>
    <source>
        <strain evidence="5">YM2019G1</strain>
    </source>
</reference>
<dbReference type="GO" id="GO:0003723">
    <property type="term" value="F:RNA binding"/>
    <property type="evidence" value="ECO:0007669"/>
    <property type="project" value="UniProtKB-UniRule"/>
</dbReference>
<dbReference type="EMBL" id="VEPZ02001538">
    <property type="protein sequence ID" value="KAE8669024.1"/>
    <property type="molecule type" value="Genomic_DNA"/>
</dbReference>
<dbReference type="Gene3D" id="3.30.70.330">
    <property type="match status" value="2"/>
</dbReference>
<dbReference type="AlphaFoldDB" id="A0A6A2YC62"/>
<evidence type="ECO:0000256" key="3">
    <source>
        <dbReference type="PROSITE-ProRule" id="PRU00176"/>
    </source>
</evidence>
<evidence type="ECO:0000259" key="4">
    <source>
        <dbReference type="PROSITE" id="PS50102"/>
    </source>
</evidence>
<keyword evidence="6" id="KW-1185">Reference proteome</keyword>
<sequence length="286" mass="32925">MKDQKIGQPRGFAFVTYAEPSVVDKVIEDTHVINGKQVEIKRTIPKEASGNKDFKTRKIFVGGIPSTVSEYKFKDYFTQYGEVREQKIMGDHATNRPRGFGFITFETEQEVDDLLEKGNNIDFAGAHLNFRNNKMSLMMCPFAGSEMAMLDMEVVDLVVVVTIVQVVFMGDEMVVMVTYNKKGVPIGVEATKLASFEGMVARSMMNFELDPRSRKNALQSIKTKWKNFKHHLYKKFIEKFKNDPNANLLNPPYMYPYLKKDDWKVFVSQRLSKKWEEKDIIDTIIG</sequence>
<name>A0A6A2YC62_HIBSY</name>
<dbReference type="SUPFAM" id="SSF54928">
    <property type="entry name" value="RNA-binding domain, RBD"/>
    <property type="match status" value="1"/>
</dbReference>
<evidence type="ECO:0000256" key="1">
    <source>
        <dbReference type="ARBA" id="ARBA00004123"/>
    </source>
</evidence>
<proteinExistence type="predicted"/>
<dbReference type="GO" id="GO:0005654">
    <property type="term" value="C:nucleoplasm"/>
    <property type="evidence" value="ECO:0007669"/>
    <property type="project" value="TreeGrafter"/>
</dbReference>
<dbReference type="SMART" id="SM00360">
    <property type="entry name" value="RRM"/>
    <property type="match status" value="1"/>
</dbReference>
<accession>A0A6A2YC62</accession>
<gene>
    <name evidence="5" type="ORF">F3Y22_tig00112261pilonHSYRG00167</name>
</gene>
<dbReference type="PANTHER" id="PTHR48033:SF5">
    <property type="entry name" value="RRM DOMAIN-CONTAINING PROTEIN"/>
    <property type="match status" value="1"/>
</dbReference>
<keyword evidence="3" id="KW-0694">RNA-binding</keyword>
<dbReference type="InterPro" id="IPR000504">
    <property type="entry name" value="RRM_dom"/>
</dbReference>
<dbReference type="GO" id="GO:0010468">
    <property type="term" value="P:regulation of gene expression"/>
    <property type="evidence" value="ECO:0007669"/>
    <property type="project" value="TreeGrafter"/>
</dbReference>
<organism evidence="5 6">
    <name type="scientific">Hibiscus syriacus</name>
    <name type="common">Rose of Sharon</name>
    <dbReference type="NCBI Taxonomy" id="106335"/>
    <lineage>
        <taxon>Eukaryota</taxon>
        <taxon>Viridiplantae</taxon>
        <taxon>Streptophyta</taxon>
        <taxon>Embryophyta</taxon>
        <taxon>Tracheophyta</taxon>
        <taxon>Spermatophyta</taxon>
        <taxon>Magnoliopsida</taxon>
        <taxon>eudicotyledons</taxon>
        <taxon>Gunneridae</taxon>
        <taxon>Pentapetalae</taxon>
        <taxon>rosids</taxon>
        <taxon>malvids</taxon>
        <taxon>Malvales</taxon>
        <taxon>Malvaceae</taxon>
        <taxon>Malvoideae</taxon>
        <taxon>Hibiscus</taxon>
    </lineage>
</organism>
<protein>
    <submittedName>
        <fullName evidence="5">RNA-binding family protein isoform 2</fullName>
    </submittedName>
</protein>
<dbReference type="InterPro" id="IPR012677">
    <property type="entry name" value="Nucleotide-bd_a/b_plait_sf"/>
</dbReference>
<dbReference type="PROSITE" id="PS50102">
    <property type="entry name" value="RRM"/>
    <property type="match status" value="1"/>
</dbReference>
<evidence type="ECO:0000256" key="2">
    <source>
        <dbReference type="ARBA" id="ARBA00023242"/>
    </source>
</evidence>
<feature type="domain" description="RRM" evidence="4">
    <location>
        <begin position="57"/>
        <end position="135"/>
    </location>
</feature>
<comment type="subcellular location">
    <subcellularLocation>
        <location evidence="1">Nucleus</location>
    </subcellularLocation>
</comment>
<dbReference type="PANTHER" id="PTHR48033">
    <property type="entry name" value="RNA-BINDING (RRM/RBD/RNP MOTIFS) FAMILY PROTEIN"/>
    <property type="match status" value="1"/>
</dbReference>
<dbReference type="Pfam" id="PF00076">
    <property type="entry name" value="RRM_1"/>
    <property type="match status" value="1"/>
</dbReference>
<dbReference type="GO" id="GO:0000785">
    <property type="term" value="C:chromatin"/>
    <property type="evidence" value="ECO:0007669"/>
    <property type="project" value="TreeGrafter"/>
</dbReference>